<dbReference type="SMART" id="SM00421">
    <property type="entry name" value="HTH_LUXR"/>
    <property type="match status" value="1"/>
</dbReference>
<dbReference type="GO" id="GO:0003677">
    <property type="term" value="F:DNA binding"/>
    <property type="evidence" value="ECO:0007669"/>
    <property type="project" value="UniProtKB-KW"/>
</dbReference>
<evidence type="ECO:0000313" key="8">
    <source>
        <dbReference type="Proteomes" id="UP000019089"/>
    </source>
</evidence>
<gene>
    <name evidence="7" type="ORF">N018_18540</name>
</gene>
<accession>W0MYK0</accession>
<evidence type="ECO:0000256" key="4">
    <source>
        <dbReference type="PROSITE-ProRule" id="PRU00169"/>
    </source>
</evidence>
<evidence type="ECO:0000256" key="3">
    <source>
        <dbReference type="ARBA" id="ARBA00023163"/>
    </source>
</evidence>
<dbReference type="Gene3D" id="3.40.50.2300">
    <property type="match status" value="1"/>
</dbReference>
<protein>
    <submittedName>
        <fullName evidence="7">LuxR family transcriptional regulator</fullName>
    </submittedName>
</protein>
<dbReference type="GO" id="GO:0000160">
    <property type="term" value="P:phosphorelay signal transduction system"/>
    <property type="evidence" value="ECO:0007669"/>
    <property type="project" value="InterPro"/>
</dbReference>
<evidence type="ECO:0000256" key="2">
    <source>
        <dbReference type="ARBA" id="ARBA00023125"/>
    </source>
</evidence>
<dbReference type="HOGENOM" id="CLU_000445_90_4_6"/>
<evidence type="ECO:0000256" key="1">
    <source>
        <dbReference type="ARBA" id="ARBA00023015"/>
    </source>
</evidence>
<feature type="modified residue" description="4-aspartylphosphate" evidence="4">
    <location>
        <position position="76"/>
    </location>
</feature>
<dbReference type="eggNOG" id="COG4566">
    <property type="taxonomic scope" value="Bacteria"/>
</dbReference>
<reference evidence="7 8" key="1">
    <citation type="submission" date="2013-12" db="EMBL/GenBank/DDBJ databases">
        <title>Interactions Between Genome Architecture and Virulence Genes in Pseudomonas syringae, strain CC1557 as a model.</title>
        <authorList>
            <person name="Baltrus D."/>
            <person name="Hockett K."/>
            <person name="Karlsrud E."/>
            <person name="Dougherty K."/>
            <person name="Nishimura M."/>
        </authorList>
    </citation>
    <scope>NUCLEOTIDE SEQUENCE [LARGE SCALE GENOMIC DNA]</scope>
    <source>
        <strain evidence="7 8">CC1557</strain>
    </source>
</reference>
<dbReference type="Pfam" id="PF00196">
    <property type="entry name" value="GerE"/>
    <property type="match status" value="1"/>
</dbReference>
<keyword evidence="2" id="KW-0238">DNA-binding</keyword>
<dbReference type="SUPFAM" id="SSF46894">
    <property type="entry name" value="C-terminal effector domain of the bipartite response regulators"/>
    <property type="match status" value="1"/>
</dbReference>
<dbReference type="InterPro" id="IPR001789">
    <property type="entry name" value="Sig_transdc_resp-reg_receiver"/>
</dbReference>
<keyword evidence="4" id="KW-0597">Phosphoprotein</keyword>
<dbReference type="InterPro" id="IPR036388">
    <property type="entry name" value="WH-like_DNA-bd_sf"/>
</dbReference>
<dbReference type="Proteomes" id="UP000019089">
    <property type="component" value="Chromosome"/>
</dbReference>
<dbReference type="InterPro" id="IPR011006">
    <property type="entry name" value="CheY-like_superfamily"/>
</dbReference>
<dbReference type="PRINTS" id="PR00038">
    <property type="entry name" value="HTHLUXR"/>
</dbReference>
<dbReference type="PANTHER" id="PTHR44688:SF16">
    <property type="entry name" value="DNA-BINDING TRANSCRIPTIONAL ACTIVATOR DEVR_DOSR"/>
    <property type="match status" value="1"/>
</dbReference>
<dbReference type="SMART" id="SM00448">
    <property type="entry name" value="REC"/>
    <property type="match status" value="1"/>
</dbReference>
<dbReference type="InterPro" id="IPR016032">
    <property type="entry name" value="Sig_transdc_resp-reg_C-effctor"/>
</dbReference>
<feature type="domain" description="HTH luxR-type" evidence="5">
    <location>
        <begin position="157"/>
        <end position="222"/>
    </location>
</feature>
<dbReference type="SUPFAM" id="SSF52172">
    <property type="entry name" value="CheY-like"/>
    <property type="match status" value="1"/>
</dbReference>
<organism evidence="7 8">
    <name type="scientific">Pseudomonas syringae CC1557</name>
    <dbReference type="NCBI Taxonomy" id="1357279"/>
    <lineage>
        <taxon>Bacteria</taxon>
        <taxon>Pseudomonadati</taxon>
        <taxon>Pseudomonadota</taxon>
        <taxon>Gammaproteobacteria</taxon>
        <taxon>Pseudomonadales</taxon>
        <taxon>Pseudomonadaceae</taxon>
        <taxon>Pseudomonas</taxon>
        <taxon>Pseudomonas syringae</taxon>
    </lineage>
</organism>
<dbReference type="STRING" id="1357279.N018_18540"/>
<keyword evidence="3" id="KW-0804">Transcription</keyword>
<dbReference type="InterPro" id="IPR000792">
    <property type="entry name" value="Tscrpt_reg_LuxR_C"/>
</dbReference>
<dbReference type="KEGG" id="psyr:N018_18540"/>
<evidence type="ECO:0000259" key="6">
    <source>
        <dbReference type="PROSITE" id="PS50110"/>
    </source>
</evidence>
<dbReference type="Pfam" id="PF00072">
    <property type="entry name" value="Response_reg"/>
    <property type="match status" value="1"/>
</dbReference>
<evidence type="ECO:0000313" key="7">
    <source>
        <dbReference type="EMBL" id="AHG42103.1"/>
    </source>
</evidence>
<dbReference type="PROSITE" id="PS50043">
    <property type="entry name" value="HTH_LUXR_2"/>
    <property type="match status" value="1"/>
</dbReference>
<sequence length="227" mass="25312">MVRIRAWLFWAVRMIKQNTFNNASAPVTVHVVDDDLDTRDLLCQLLKPAGYPVQSHNSGTAFLNAYDGLAGCVMLDLVMPGMRGEALLDEIVRRKFNVVVIVMTAHATIESAIHITRAGAIGFLQKPFDGDQLLKTLEKISLQAQTVFARRALVDDYRLRLESLTSREREVMDLMLAGMTSQEIATQLGNSKKTVDIHRARVMQKMGASTITELIMGWTLLFHGLGI</sequence>
<name>W0MYK0_PSESX</name>
<dbReference type="CDD" id="cd06170">
    <property type="entry name" value="LuxR_C_like"/>
    <property type="match status" value="1"/>
</dbReference>
<dbReference type="PROSITE" id="PS50110">
    <property type="entry name" value="RESPONSE_REGULATORY"/>
    <property type="match status" value="1"/>
</dbReference>
<dbReference type="Gene3D" id="1.10.10.10">
    <property type="entry name" value="Winged helix-like DNA-binding domain superfamily/Winged helix DNA-binding domain"/>
    <property type="match status" value="1"/>
</dbReference>
<keyword evidence="1" id="KW-0805">Transcription regulation</keyword>
<dbReference type="EMBL" id="CP007014">
    <property type="protein sequence ID" value="AHG42103.1"/>
    <property type="molecule type" value="Genomic_DNA"/>
</dbReference>
<dbReference type="AlphaFoldDB" id="W0MYK0"/>
<dbReference type="PANTHER" id="PTHR44688">
    <property type="entry name" value="DNA-BINDING TRANSCRIPTIONAL ACTIVATOR DEVR_DOSR"/>
    <property type="match status" value="1"/>
</dbReference>
<dbReference type="GO" id="GO:0006355">
    <property type="term" value="P:regulation of DNA-templated transcription"/>
    <property type="evidence" value="ECO:0007669"/>
    <property type="project" value="InterPro"/>
</dbReference>
<proteinExistence type="predicted"/>
<evidence type="ECO:0000259" key="5">
    <source>
        <dbReference type="PROSITE" id="PS50043"/>
    </source>
</evidence>
<feature type="domain" description="Response regulatory" evidence="6">
    <location>
        <begin position="28"/>
        <end position="141"/>
    </location>
</feature>